<name>C5L8Q0_PERM5</name>
<organism evidence="2">
    <name type="scientific">Perkinsus marinus (strain ATCC 50983 / TXsc)</name>
    <dbReference type="NCBI Taxonomy" id="423536"/>
    <lineage>
        <taxon>Eukaryota</taxon>
        <taxon>Sar</taxon>
        <taxon>Alveolata</taxon>
        <taxon>Perkinsozoa</taxon>
        <taxon>Perkinsea</taxon>
        <taxon>Perkinsida</taxon>
        <taxon>Perkinsidae</taxon>
        <taxon>Perkinsus</taxon>
    </lineage>
</organism>
<accession>C5L8Q0</accession>
<dbReference type="Proteomes" id="UP000007800">
    <property type="component" value="Unassembled WGS sequence"/>
</dbReference>
<sequence length="98" mass="10345">MLAARVAELGLTAKPEWVLSVGDDVAAGFASLMGSHISHCVVRGSLPDLGAQRVLPGKHFLMIEDFVDVSKPVKFHQLATSVSDPFGDDTDDALIGQA</sequence>
<dbReference type="RefSeq" id="XP_002775077.1">
    <property type="nucleotide sequence ID" value="XM_002775031.1"/>
</dbReference>
<proteinExistence type="predicted"/>
<reference evidence="1 2" key="1">
    <citation type="submission" date="2008-07" db="EMBL/GenBank/DDBJ databases">
        <authorList>
            <person name="El-Sayed N."/>
            <person name="Caler E."/>
            <person name="Inman J."/>
            <person name="Amedeo P."/>
            <person name="Hass B."/>
            <person name="Wortman J."/>
        </authorList>
    </citation>
    <scope>NUCLEOTIDE SEQUENCE [LARGE SCALE GENOMIC DNA]</scope>
    <source>
        <strain evidence="2">ATCC 50983 / TXsc</strain>
    </source>
</reference>
<dbReference type="GeneID" id="9057089"/>
<keyword evidence="2" id="KW-1185">Reference proteome</keyword>
<evidence type="ECO:0000313" key="1">
    <source>
        <dbReference type="EMBL" id="EER06893.1"/>
    </source>
</evidence>
<dbReference type="OMA" id="MGSHISH"/>
<evidence type="ECO:0000313" key="2">
    <source>
        <dbReference type="Proteomes" id="UP000007800"/>
    </source>
</evidence>
<protein>
    <submittedName>
        <fullName evidence="1">Uncharacterized protein</fullName>
    </submittedName>
</protein>
<dbReference type="AlphaFoldDB" id="C5L8Q0"/>
<gene>
    <name evidence="1" type="ORF">Pmar_PMAR018906</name>
</gene>
<dbReference type="InParanoid" id="C5L8Q0"/>
<feature type="non-terminal residue" evidence="1">
    <location>
        <position position="98"/>
    </location>
</feature>
<dbReference type="EMBL" id="GG680271">
    <property type="protein sequence ID" value="EER06893.1"/>
    <property type="molecule type" value="Genomic_DNA"/>
</dbReference>